<comment type="similarity">
    <text evidence="2">Belongs to the bacterial solute-binding protein 1 family.</text>
</comment>
<evidence type="ECO:0000256" key="6">
    <source>
        <dbReference type="ARBA" id="ARBA00022729"/>
    </source>
</evidence>
<dbReference type="Gene3D" id="3.40.190.10">
    <property type="entry name" value="Periplasmic binding protein-like II"/>
    <property type="match status" value="2"/>
</dbReference>
<evidence type="ECO:0000313" key="8">
    <source>
        <dbReference type="EMBL" id="MDN3920875.1"/>
    </source>
</evidence>
<dbReference type="Proteomes" id="UP001228044">
    <property type="component" value="Unassembled WGS sequence"/>
</dbReference>
<gene>
    <name evidence="8" type="primary">ugpB</name>
    <name evidence="8" type="ORF">QWJ38_11350</name>
</gene>
<keyword evidence="5" id="KW-0813">Transport</keyword>
<name>A0ABT8DRA5_9BURK</name>
<sequence>MRIAQTRVLASALLALAAAGAPHAALAQTEIQWWHSMGGPLGEWVNDLAKDFNASQKDYRIVPTFKGTYDESMTAAIAAFRAGNAPHILQVFEVGTATMMASKGAIVPVAEVMKTAGAKFDQTAYVPAVAGYYTAPNGQMLSFPFNSSTTVFHYNKDAFRAAGLDPNKAPSSWPEVAAAAAKLKAAGHKCPFTTSWVSWTQLESFSAWHNVEYATKNNGFGGLDTRLAFNTPLHLRHIENLANMAKQGLFVYRGRGNAADNTFVSGECAMMTGSSGLYANIKKNAKFANGIAPLPYYPDVPGAPQNTVIGGASLWVMAGKKAPEYKGVAAFFQYLSRPEVAAESHKRTGYLPVTRAAYELTEKSGFYKENPGTDVAVTQMIRKTTDKSRGVRLGNFLQIRTIIDEEFEQVWGGKKSPKEGIDAAISRGNEQLERFQKANSK</sequence>
<dbReference type="InterPro" id="IPR006059">
    <property type="entry name" value="SBP"/>
</dbReference>
<evidence type="ECO:0000256" key="7">
    <source>
        <dbReference type="SAM" id="SignalP"/>
    </source>
</evidence>
<evidence type="ECO:0000313" key="9">
    <source>
        <dbReference type="Proteomes" id="UP001228044"/>
    </source>
</evidence>
<evidence type="ECO:0000256" key="5">
    <source>
        <dbReference type="ARBA" id="ARBA00022448"/>
    </source>
</evidence>
<dbReference type="NCBIfam" id="NF008211">
    <property type="entry name" value="PRK10974.1"/>
    <property type="match status" value="1"/>
</dbReference>
<organism evidence="8 9">
    <name type="scientific">Roseateles violae</name>
    <dbReference type="NCBI Taxonomy" id="3058042"/>
    <lineage>
        <taxon>Bacteria</taxon>
        <taxon>Pseudomonadati</taxon>
        <taxon>Pseudomonadota</taxon>
        <taxon>Betaproteobacteria</taxon>
        <taxon>Burkholderiales</taxon>
        <taxon>Sphaerotilaceae</taxon>
        <taxon>Roseateles</taxon>
    </lineage>
</organism>
<dbReference type="Pfam" id="PF13416">
    <property type="entry name" value="SBP_bac_8"/>
    <property type="match status" value="1"/>
</dbReference>
<evidence type="ECO:0000256" key="1">
    <source>
        <dbReference type="ARBA" id="ARBA00004418"/>
    </source>
</evidence>
<comment type="caution">
    <text evidence="8">The sequence shown here is derived from an EMBL/GenBank/DDBJ whole genome shotgun (WGS) entry which is preliminary data.</text>
</comment>
<dbReference type="EMBL" id="JAUHHC010000003">
    <property type="protein sequence ID" value="MDN3920875.1"/>
    <property type="molecule type" value="Genomic_DNA"/>
</dbReference>
<dbReference type="PANTHER" id="PTHR43649:SF31">
    <property type="entry name" value="SN-GLYCEROL-3-PHOSPHATE-BINDING PERIPLASMIC PROTEIN UGPB"/>
    <property type="match status" value="1"/>
</dbReference>
<keyword evidence="9" id="KW-1185">Reference proteome</keyword>
<evidence type="ECO:0000256" key="3">
    <source>
        <dbReference type="ARBA" id="ARBA00011557"/>
    </source>
</evidence>
<dbReference type="InterPro" id="IPR050490">
    <property type="entry name" value="Bact_solute-bd_prot1"/>
</dbReference>
<comment type="subunit">
    <text evidence="3">The complex is composed of two ATP-binding proteins (UgpC), two transmembrane proteins (UgpA and UgpE) and a solute-binding protein (UgpB).</text>
</comment>
<reference evidence="8 9" key="1">
    <citation type="submission" date="2023-06" db="EMBL/GenBank/DDBJ databases">
        <title>Pelomonas sp. PFR6 16S ribosomal RNA gene Genome sequencing and assembly.</title>
        <authorList>
            <person name="Woo H."/>
        </authorList>
    </citation>
    <scope>NUCLEOTIDE SEQUENCE [LARGE SCALE GENOMIC DNA]</scope>
    <source>
        <strain evidence="8 9">PFR6</strain>
    </source>
</reference>
<comment type="subcellular location">
    <subcellularLocation>
        <location evidence="1">Periplasm</location>
    </subcellularLocation>
</comment>
<dbReference type="SUPFAM" id="SSF53850">
    <property type="entry name" value="Periplasmic binding protein-like II"/>
    <property type="match status" value="1"/>
</dbReference>
<accession>A0ABT8DRA5</accession>
<feature type="chain" id="PRO_5046391082" description="sn-glycerol-3-phosphate-binding periplasmic protein UgpB" evidence="7">
    <location>
        <begin position="28"/>
        <end position="441"/>
    </location>
</feature>
<evidence type="ECO:0000256" key="2">
    <source>
        <dbReference type="ARBA" id="ARBA00008520"/>
    </source>
</evidence>
<dbReference type="PANTHER" id="PTHR43649">
    <property type="entry name" value="ARABINOSE-BINDING PROTEIN-RELATED"/>
    <property type="match status" value="1"/>
</dbReference>
<feature type="signal peptide" evidence="7">
    <location>
        <begin position="1"/>
        <end position="27"/>
    </location>
</feature>
<proteinExistence type="inferred from homology"/>
<evidence type="ECO:0000256" key="4">
    <source>
        <dbReference type="ARBA" id="ARBA00017470"/>
    </source>
</evidence>
<protein>
    <recommendedName>
        <fullName evidence="4">sn-glycerol-3-phosphate-binding periplasmic protein UgpB</fullName>
    </recommendedName>
</protein>
<dbReference type="CDD" id="cd14748">
    <property type="entry name" value="PBP2_UgpB"/>
    <property type="match status" value="1"/>
</dbReference>
<keyword evidence="6 7" id="KW-0732">Signal</keyword>